<evidence type="ECO:0000313" key="3">
    <source>
        <dbReference type="Proteomes" id="UP000832073"/>
    </source>
</evidence>
<feature type="coiled-coil region" evidence="1">
    <location>
        <begin position="128"/>
        <end position="155"/>
    </location>
</feature>
<sequence length="155" mass="15740">MSNNIRTAAAVAAQIEAINAAAEANQTPADGGLLTVLTLEERAAKAIEKFEKAKAAYDAQAAVRDIEVGNAVTAVFGRAHNKQIVSGSVLHVEQEATGLSFTVLVGQGKASRTITVSADAILLDADAVAAAEADIAAAVEAKAKADAEKEAAKAE</sequence>
<dbReference type="Proteomes" id="UP000832073">
    <property type="component" value="Segment"/>
</dbReference>
<accession>A0AAE9GD04</accession>
<reference evidence="2" key="1">
    <citation type="submission" date="2022-02" db="EMBL/GenBank/DDBJ databases">
        <authorList>
            <person name="Pu M."/>
            <person name="Li Y."/>
            <person name="Han P."/>
            <person name="Fan H."/>
            <person name="Tong Y."/>
        </authorList>
    </citation>
    <scope>NUCLEOTIDE SEQUENCE</scope>
</reference>
<organism evidence="2 3">
    <name type="scientific">Stenotrophomonas phage vB_SmeS_BUCT700</name>
    <dbReference type="NCBI Taxonomy" id="2924895"/>
    <lineage>
        <taxon>Viruses</taxon>
        <taxon>Duplodnaviria</taxon>
        <taxon>Heunggongvirae</taxon>
        <taxon>Uroviricota</taxon>
        <taxon>Caudoviricetes</taxon>
        <taxon>Autographivirales</taxon>
        <taxon>Autonotataviridae</taxon>
        <taxon>Gujervirinae</taxon>
        <taxon>Smasvirus</taxon>
        <taxon>Smasvirus BUCT700</taxon>
    </lineage>
</organism>
<keyword evidence="3" id="KW-1185">Reference proteome</keyword>
<protein>
    <submittedName>
        <fullName evidence="2">Uncharacterized protein</fullName>
    </submittedName>
</protein>
<name>A0AAE9GD04_9CAUD</name>
<keyword evidence="1" id="KW-0175">Coiled coil</keyword>
<proteinExistence type="predicted"/>
<evidence type="ECO:0000313" key="2">
    <source>
        <dbReference type="EMBL" id="UNY50182.1"/>
    </source>
</evidence>
<dbReference type="EMBL" id="OM735686">
    <property type="protein sequence ID" value="UNY50182.1"/>
    <property type="molecule type" value="Genomic_DNA"/>
</dbReference>
<evidence type="ECO:0000256" key="1">
    <source>
        <dbReference type="SAM" id="Coils"/>
    </source>
</evidence>